<sequence>MGDRHHHHPGGGRPVYTFSIGLALLALLSEAQGHMDRAKTEEESGAGLLRRVKRGWVWNQFFVLEEYTGLEPLYIGKLHSDMDLGDGSIKYILSGDGAGTTFTIDDSTGDIHAIKRLDREVKAQYLLRAQAWNRQTDRPLEPESEFIVKIQDINDNEPKFLEGPYQATIPEMSTIGTEVIRMTATDADDPTYGNSARVVYSILQGQPYFSVEPKTGVVRVSLAGMDREVRENYSVIIQAKDMGGQLGGLAGTTVVNITLSDVNDNPPVFDQKLYQMSVPESAPVSSVVGRIRAKDRDIGINAEMRYSIIDGDGRDTFDINTDPTNLFGIITIKKPLNFETKASYTLKIEGANTHLDHRFPDKGPFSHVTIVHVSIEDVDEPPEFSLATYYIEVPEDTEISTVVTQHWLPLFPSITRYSIERNTDLGKYFYIDITSGALMTVLPLDREEFSWHNITVLAMEMSKSKKSPNRPTSVPDLTNALVAEWKSPQQLHACLIQYCVCVCACYIPDNPRMIGSVSVAVKILDVNDNPPLLTQYFESFVCESANAGQLIQTVTAVDAPLSLSYCRQHLDMNNDVLYDILYLTRLLSLSVPDLDNTAWILTRRGGWSQQDQSVYYLPIFISDGEQPVQTSTSTLTIRVCSCDVEGNVMSCNAEAYHLPASLSRGALIAILACIFVLLVMVLLMLSLQSHRKKPYLHDEEDNVHENIVRYDDEGGGEEDTEAFDIAAMWNPREAHLVGKQRQDMLPEIESLSRYGYVLSKLLEADLNPCAPPYDSLQTYAYEGEGSVAESLSSLQSGCSNTDHEYDYLNDWGPRFKKLAEMYGVLETNNPPMW</sequence>
<dbReference type="GO" id="GO:0000902">
    <property type="term" value="P:cell morphogenesis"/>
    <property type="evidence" value="ECO:0007669"/>
    <property type="project" value="TreeGrafter"/>
</dbReference>
<evidence type="ECO:0000256" key="2">
    <source>
        <dbReference type="ARBA" id="ARBA00004536"/>
    </source>
</evidence>
<dbReference type="GO" id="GO:0008013">
    <property type="term" value="F:beta-catenin binding"/>
    <property type="evidence" value="ECO:0007669"/>
    <property type="project" value="TreeGrafter"/>
</dbReference>
<evidence type="ECO:0000256" key="14">
    <source>
        <dbReference type="ARBA" id="ARBA00023180"/>
    </source>
</evidence>
<dbReference type="Gene3D" id="4.10.900.10">
    <property type="entry name" value="TCF3-CBD (Catenin binding domain)"/>
    <property type="match status" value="1"/>
</dbReference>
<feature type="transmembrane region" description="Helical" evidence="19">
    <location>
        <begin position="666"/>
        <end position="687"/>
    </location>
</feature>
<dbReference type="STRING" id="62062.ENSHHUP00000069083"/>
<protein>
    <recommendedName>
        <fullName evidence="16">Cadherin-20</fullName>
    </recommendedName>
</protein>
<dbReference type="PROSITE" id="PS00232">
    <property type="entry name" value="CADHERIN_1"/>
    <property type="match status" value="2"/>
</dbReference>
<keyword evidence="3" id="KW-1003">Cell membrane</keyword>
<dbReference type="CDD" id="cd11304">
    <property type="entry name" value="Cadherin_repeat"/>
    <property type="match status" value="5"/>
</dbReference>
<dbReference type="Ensembl" id="ENSHHUT00000071398.1">
    <property type="protein sequence ID" value="ENSHHUP00000069083.1"/>
    <property type="gene ID" value="ENSHHUG00000040467.1"/>
</dbReference>
<keyword evidence="13 19" id="KW-0472">Membrane</keyword>
<keyword evidence="5 18" id="KW-0812">Transmembrane</keyword>
<reference evidence="23" key="1">
    <citation type="submission" date="2018-06" db="EMBL/GenBank/DDBJ databases">
        <title>Genome assembly of Danube salmon.</title>
        <authorList>
            <person name="Macqueen D.J."/>
            <person name="Gundappa M.K."/>
        </authorList>
    </citation>
    <scope>NUCLEOTIDE SEQUENCE [LARGE SCALE GENOMIC DNA]</scope>
</reference>
<evidence type="ECO:0000256" key="1">
    <source>
        <dbReference type="ARBA" id="ARBA00004251"/>
    </source>
</evidence>
<feature type="domain" description="Cadherin" evidence="21">
    <location>
        <begin position="80"/>
        <end position="160"/>
    </location>
</feature>
<evidence type="ECO:0000256" key="12">
    <source>
        <dbReference type="ARBA" id="ARBA00022989"/>
    </source>
</evidence>
<dbReference type="InterPro" id="IPR002126">
    <property type="entry name" value="Cadherin-like_dom"/>
</dbReference>
<evidence type="ECO:0000256" key="19">
    <source>
        <dbReference type="SAM" id="Phobius"/>
    </source>
</evidence>
<feature type="domain" description="Cadherin" evidence="21">
    <location>
        <begin position="385"/>
        <end position="533"/>
    </location>
</feature>
<evidence type="ECO:0000256" key="13">
    <source>
        <dbReference type="ARBA" id="ARBA00023136"/>
    </source>
</evidence>
<keyword evidence="14" id="KW-0325">Glycoprotein</keyword>
<evidence type="ECO:0000256" key="18">
    <source>
        <dbReference type="RuleBase" id="RU003318"/>
    </source>
</evidence>
<proteinExistence type="predicted"/>
<evidence type="ECO:0000256" key="5">
    <source>
        <dbReference type="ARBA" id="ARBA00022692"/>
    </source>
</evidence>
<evidence type="ECO:0000256" key="6">
    <source>
        <dbReference type="ARBA" id="ARBA00022723"/>
    </source>
</evidence>
<evidence type="ECO:0000259" key="21">
    <source>
        <dbReference type="PROSITE" id="PS50268"/>
    </source>
</evidence>
<evidence type="ECO:0000256" key="11">
    <source>
        <dbReference type="ARBA" id="ARBA00022949"/>
    </source>
</evidence>
<feature type="domain" description="Cadherin" evidence="21">
    <location>
        <begin position="270"/>
        <end position="384"/>
    </location>
</feature>
<dbReference type="InterPro" id="IPR039808">
    <property type="entry name" value="Cadherin"/>
</dbReference>
<dbReference type="FunFam" id="2.60.40.60:FF:000008">
    <property type="entry name" value="Cadherin 24"/>
    <property type="match status" value="1"/>
</dbReference>
<dbReference type="PRINTS" id="PR00205">
    <property type="entry name" value="CADHERIN"/>
</dbReference>
<keyword evidence="8" id="KW-0677">Repeat</keyword>
<dbReference type="GO" id="GO:0045296">
    <property type="term" value="F:cadherin binding"/>
    <property type="evidence" value="ECO:0007669"/>
    <property type="project" value="TreeGrafter"/>
</dbReference>
<dbReference type="SMART" id="SM00112">
    <property type="entry name" value="CA"/>
    <property type="match status" value="4"/>
</dbReference>
<comment type="function">
    <text evidence="15">Cadherins are calcium-dependent cell adhesion proteins. They preferentially interact with themselves in a homophilic manner in connecting cells; cadherins may thus contribute to the sorting of heterogeneous cell types.</text>
</comment>
<dbReference type="GO" id="GO:0016477">
    <property type="term" value="P:cell migration"/>
    <property type="evidence" value="ECO:0007669"/>
    <property type="project" value="TreeGrafter"/>
</dbReference>
<dbReference type="GO" id="GO:0016339">
    <property type="term" value="P:calcium-dependent cell-cell adhesion via plasma membrane cell adhesion molecules"/>
    <property type="evidence" value="ECO:0007669"/>
    <property type="project" value="TreeGrafter"/>
</dbReference>
<keyword evidence="12 19" id="KW-1133">Transmembrane helix</keyword>
<organism evidence="22 23">
    <name type="scientific">Hucho hucho</name>
    <name type="common">huchen</name>
    <dbReference type="NCBI Taxonomy" id="62062"/>
    <lineage>
        <taxon>Eukaryota</taxon>
        <taxon>Metazoa</taxon>
        <taxon>Chordata</taxon>
        <taxon>Craniata</taxon>
        <taxon>Vertebrata</taxon>
        <taxon>Euteleostomi</taxon>
        <taxon>Actinopterygii</taxon>
        <taxon>Neopterygii</taxon>
        <taxon>Teleostei</taxon>
        <taxon>Protacanthopterygii</taxon>
        <taxon>Salmoniformes</taxon>
        <taxon>Salmonidae</taxon>
        <taxon>Salmoninae</taxon>
        <taxon>Hucho</taxon>
    </lineage>
</organism>
<evidence type="ECO:0000256" key="17">
    <source>
        <dbReference type="PROSITE-ProRule" id="PRU00043"/>
    </source>
</evidence>
<dbReference type="GO" id="GO:0002009">
    <property type="term" value="P:morphogenesis of an epithelium"/>
    <property type="evidence" value="ECO:0007669"/>
    <property type="project" value="UniProtKB-ARBA"/>
</dbReference>
<dbReference type="AlphaFoldDB" id="A0A4W5Q3V6"/>
<evidence type="ECO:0000256" key="7">
    <source>
        <dbReference type="ARBA" id="ARBA00022729"/>
    </source>
</evidence>
<keyword evidence="7 20" id="KW-0732">Signal</keyword>
<dbReference type="PROSITE" id="PS50268">
    <property type="entry name" value="CADHERIN_2"/>
    <property type="match status" value="5"/>
</dbReference>
<dbReference type="InterPro" id="IPR027397">
    <property type="entry name" value="Catenin-bd_sf"/>
</dbReference>
<evidence type="ECO:0000256" key="3">
    <source>
        <dbReference type="ARBA" id="ARBA00022475"/>
    </source>
</evidence>
<feature type="domain" description="Cadherin" evidence="21">
    <location>
        <begin position="533"/>
        <end position="661"/>
    </location>
</feature>
<dbReference type="GO" id="GO:0005912">
    <property type="term" value="C:adherens junction"/>
    <property type="evidence" value="ECO:0007669"/>
    <property type="project" value="UniProtKB-SubCell"/>
</dbReference>
<evidence type="ECO:0000256" key="20">
    <source>
        <dbReference type="SAM" id="SignalP"/>
    </source>
</evidence>
<dbReference type="InterPro" id="IPR015919">
    <property type="entry name" value="Cadherin-like_sf"/>
</dbReference>
<evidence type="ECO:0000256" key="16">
    <source>
        <dbReference type="ARBA" id="ARBA00040456"/>
    </source>
</evidence>
<keyword evidence="23" id="KW-1185">Reference proteome</keyword>
<dbReference type="GO" id="GO:0016342">
    <property type="term" value="C:catenin complex"/>
    <property type="evidence" value="ECO:0007669"/>
    <property type="project" value="TreeGrafter"/>
</dbReference>
<name>A0A4W5Q3V6_9TELE</name>
<accession>A0A4W5Q3V6</accession>
<dbReference type="GeneTree" id="ENSGT00940000158167"/>
<dbReference type="FunFam" id="2.60.40.60:FF:000009">
    <property type="entry name" value="Cadherin 24"/>
    <property type="match status" value="1"/>
</dbReference>
<dbReference type="GO" id="GO:0034332">
    <property type="term" value="P:adherens junction organization"/>
    <property type="evidence" value="ECO:0007669"/>
    <property type="project" value="TreeGrafter"/>
</dbReference>
<keyword evidence="11" id="KW-0965">Cell junction</keyword>
<feature type="signal peptide" evidence="20">
    <location>
        <begin position="1"/>
        <end position="33"/>
    </location>
</feature>
<evidence type="ECO:0000256" key="8">
    <source>
        <dbReference type="ARBA" id="ARBA00022737"/>
    </source>
</evidence>
<dbReference type="Proteomes" id="UP000314982">
    <property type="component" value="Unassembled WGS sequence"/>
</dbReference>
<reference evidence="22" key="3">
    <citation type="submission" date="2025-09" db="UniProtKB">
        <authorList>
            <consortium name="Ensembl"/>
        </authorList>
    </citation>
    <scope>IDENTIFICATION</scope>
</reference>
<dbReference type="GO" id="GO:0007156">
    <property type="term" value="P:homophilic cell adhesion via plasma membrane adhesion molecules"/>
    <property type="evidence" value="ECO:0007669"/>
    <property type="project" value="InterPro"/>
</dbReference>
<evidence type="ECO:0000256" key="9">
    <source>
        <dbReference type="ARBA" id="ARBA00022837"/>
    </source>
</evidence>
<reference evidence="22" key="2">
    <citation type="submission" date="2025-08" db="UniProtKB">
        <authorList>
            <consortium name="Ensembl"/>
        </authorList>
    </citation>
    <scope>IDENTIFICATION</scope>
</reference>
<keyword evidence="9 17" id="KW-0106">Calcium</keyword>
<dbReference type="Gene3D" id="2.60.40.60">
    <property type="entry name" value="Cadherins"/>
    <property type="match status" value="5"/>
</dbReference>
<dbReference type="PANTHER" id="PTHR24027:SF84">
    <property type="entry name" value="CADHERIN-20"/>
    <property type="match status" value="1"/>
</dbReference>
<dbReference type="InterPro" id="IPR020894">
    <property type="entry name" value="Cadherin_CS"/>
</dbReference>
<dbReference type="SUPFAM" id="SSF49313">
    <property type="entry name" value="Cadherin-like"/>
    <property type="match status" value="5"/>
</dbReference>
<evidence type="ECO:0000313" key="22">
    <source>
        <dbReference type="Ensembl" id="ENSHHUP00000069083.1"/>
    </source>
</evidence>
<feature type="domain" description="Cadherin" evidence="21">
    <location>
        <begin position="161"/>
        <end position="269"/>
    </location>
</feature>
<dbReference type="FunFam" id="2.60.40.60:FF:000012">
    <property type="entry name" value="Cadherin 24"/>
    <property type="match status" value="1"/>
</dbReference>
<keyword evidence="10 18" id="KW-0130">Cell adhesion</keyword>
<dbReference type="Pfam" id="PF00028">
    <property type="entry name" value="Cadherin"/>
    <property type="match status" value="3"/>
</dbReference>
<dbReference type="PANTHER" id="PTHR24027">
    <property type="entry name" value="CADHERIN-23"/>
    <property type="match status" value="1"/>
</dbReference>
<keyword evidence="6" id="KW-0479">Metal-binding</keyword>
<dbReference type="GO" id="GO:0044331">
    <property type="term" value="P:cell-cell adhesion mediated by cadherin"/>
    <property type="evidence" value="ECO:0007669"/>
    <property type="project" value="TreeGrafter"/>
</dbReference>
<keyword evidence="4" id="KW-0165">Cleavage on pair of basic residues</keyword>
<dbReference type="InterPro" id="IPR000233">
    <property type="entry name" value="Cadherin_Y-type_LIR"/>
</dbReference>
<feature type="chain" id="PRO_5021302543" description="Cadherin-20" evidence="20">
    <location>
        <begin position="34"/>
        <end position="833"/>
    </location>
</feature>
<evidence type="ECO:0000256" key="4">
    <source>
        <dbReference type="ARBA" id="ARBA00022685"/>
    </source>
</evidence>
<dbReference type="FunFam" id="4.10.900.10:FF:000001">
    <property type="entry name" value="Cadherin 2"/>
    <property type="match status" value="1"/>
</dbReference>
<comment type="subcellular location">
    <subcellularLocation>
        <location evidence="2">Cell junction</location>
        <location evidence="2">Adherens junction</location>
    </subcellularLocation>
    <subcellularLocation>
        <location evidence="1 18">Cell membrane</location>
        <topology evidence="1 18">Single-pass type I membrane protein</topology>
    </subcellularLocation>
</comment>
<evidence type="ECO:0000313" key="23">
    <source>
        <dbReference type="Proteomes" id="UP000314982"/>
    </source>
</evidence>
<evidence type="ECO:0000256" key="10">
    <source>
        <dbReference type="ARBA" id="ARBA00022889"/>
    </source>
</evidence>
<dbReference type="GO" id="GO:0005509">
    <property type="term" value="F:calcium ion binding"/>
    <property type="evidence" value="ECO:0007669"/>
    <property type="project" value="UniProtKB-UniRule"/>
</dbReference>
<dbReference type="GO" id="GO:0007043">
    <property type="term" value="P:cell-cell junction assembly"/>
    <property type="evidence" value="ECO:0007669"/>
    <property type="project" value="TreeGrafter"/>
</dbReference>
<dbReference type="Pfam" id="PF01049">
    <property type="entry name" value="CADH_Y-type_LIR"/>
    <property type="match status" value="1"/>
</dbReference>
<evidence type="ECO:0000256" key="15">
    <source>
        <dbReference type="ARBA" id="ARBA00037319"/>
    </source>
</evidence>